<evidence type="ECO:0000256" key="2">
    <source>
        <dbReference type="SAM" id="Phobius"/>
    </source>
</evidence>
<dbReference type="AlphaFoldDB" id="E3NJL5"/>
<feature type="transmembrane region" description="Helical" evidence="2">
    <location>
        <begin position="292"/>
        <end position="313"/>
    </location>
</feature>
<dbReference type="SUPFAM" id="SSF81321">
    <property type="entry name" value="Family A G protein-coupled receptor-like"/>
    <property type="match status" value="1"/>
</dbReference>
<dbReference type="eggNOG" id="ENOG502TJC2">
    <property type="taxonomic scope" value="Eukaryota"/>
</dbReference>
<dbReference type="HOGENOM" id="CLU_537758_0_0_1"/>
<keyword evidence="2" id="KW-0812">Transmembrane</keyword>
<dbReference type="InParanoid" id="E3NJL5"/>
<dbReference type="STRING" id="31234.E3NJL5"/>
<dbReference type="PANTHER" id="PTHR46000:SF9">
    <property type="entry name" value="SEVEN TM RECEPTOR"/>
    <property type="match status" value="1"/>
</dbReference>
<feature type="region of interest" description="Disordered" evidence="1">
    <location>
        <begin position="168"/>
        <end position="206"/>
    </location>
</feature>
<gene>
    <name evidence="3" type="ORF">CRE_13131</name>
</gene>
<name>E3NJL5_CAERE</name>
<evidence type="ECO:0000256" key="1">
    <source>
        <dbReference type="SAM" id="MobiDB-lite"/>
    </source>
</evidence>
<organism evidence="4">
    <name type="scientific">Caenorhabditis remanei</name>
    <name type="common">Caenorhabditis vulgaris</name>
    <dbReference type="NCBI Taxonomy" id="31234"/>
    <lineage>
        <taxon>Eukaryota</taxon>
        <taxon>Metazoa</taxon>
        <taxon>Ecdysozoa</taxon>
        <taxon>Nematoda</taxon>
        <taxon>Chromadorea</taxon>
        <taxon>Rhabditida</taxon>
        <taxon>Rhabditina</taxon>
        <taxon>Rhabditomorpha</taxon>
        <taxon>Rhabditoidea</taxon>
        <taxon>Rhabditidae</taxon>
        <taxon>Peloderinae</taxon>
        <taxon>Caenorhabditis</taxon>
    </lineage>
</organism>
<sequence>MLISLCTNNKDSCTKHAHTKDNSGGVNREFTEANSQKNGYCDEEHKSERDQRLCSISLTKTKKQSVQQKKVSDVISSFGDLKRDQNEQSVQKSIVKCDSIQLSMSSEDGNGKKKRNTVDQKAVDNVMCQGPPPNSIEDSSSLNQYDDMDANEVTDIVKINTSKSKFLNQKCPKKPGLQKTGDDTCGVNFPKKSKRRNKEETSPRTDPPVILRFDSDLWLHDTSPGRARAGPGRAGPGRAGPMKIWKSARPVTTMHTGVYSVTISLLAVQFIYRYWALFSLNHLTYFHGCKSLIWAVYCIFFGGIWLMGSYNLLEMDDVAEKYFEQEMLIRYSVSVKEIPAFTFLAYEPEDGLIRGKNASHSVLINSIMAFQYGVMIFCGWNMHSKMEEKIAHFSLIRKHHNRQLFKALVFQISTPTIFLFSPLIIFIYLPYFQIELSLPGGAIMSLFNMYPAMDSIIILIIVTEYRIAARKVLSDVIRATSAVFRAKSSSTSQTTGQIELPTIRTIL</sequence>
<proteinExistence type="predicted"/>
<feature type="transmembrane region" description="Helical" evidence="2">
    <location>
        <begin position="404"/>
        <end position="429"/>
    </location>
</feature>
<accession>E3NJL5</accession>
<keyword evidence="2" id="KW-1133">Transmembrane helix</keyword>
<keyword evidence="4" id="KW-1185">Reference proteome</keyword>
<dbReference type="InterPro" id="IPR019428">
    <property type="entry name" value="7TM_GPCR_serpentine_rcpt_Str"/>
</dbReference>
<evidence type="ECO:0000313" key="4">
    <source>
        <dbReference type="Proteomes" id="UP000008281"/>
    </source>
</evidence>
<evidence type="ECO:0000313" key="3">
    <source>
        <dbReference type="EMBL" id="EFP00911.1"/>
    </source>
</evidence>
<dbReference type="Proteomes" id="UP000008281">
    <property type="component" value="Unassembled WGS sequence"/>
</dbReference>
<feature type="transmembrane region" description="Helical" evidence="2">
    <location>
        <begin position="257"/>
        <end position="280"/>
    </location>
</feature>
<keyword evidence="2" id="KW-0472">Membrane</keyword>
<protein>
    <submittedName>
        <fullName evidence="3">Uncharacterized protein</fullName>
    </submittedName>
</protein>
<dbReference type="Pfam" id="PF10326">
    <property type="entry name" value="7TM_GPCR_Str"/>
    <property type="match status" value="1"/>
</dbReference>
<dbReference type="EMBL" id="DS268747">
    <property type="protein sequence ID" value="EFP00911.1"/>
    <property type="molecule type" value="Genomic_DNA"/>
</dbReference>
<feature type="transmembrane region" description="Helical" evidence="2">
    <location>
        <begin position="441"/>
        <end position="462"/>
    </location>
</feature>
<reference evidence="3" key="1">
    <citation type="submission" date="2007-07" db="EMBL/GenBank/DDBJ databases">
        <title>PCAP assembly of the Caenorhabditis remanei genome.</title>
        <authorList>
            <consortium name="The Caenorhabditis remanei Sequencing Consortium"/>
            <person name="Wilson R.K."/>
        </authorList>
    </citation>
    <scope>NUCLEOTIDE SEQUENCE [LARGE SCALE GENOMIC DNA]</scope>
    <source>
        <strain evidence="3">PB4641</strain>
    </source>
</reference>
<dbReference type="PANTHER" id="PTHR46000">
    <property type="entry name" value="SEVEN TM RECEPTOR-RELATED"/>
    <property type="match status" value="1"/>
</dbReference>
<dbReference type="OrthoDB" id="5819992at2759"/>